<accession>A0A9Q1HX49</accession>
<reference evidence="1" key="1">
    <citation type="journal article" date="2023" name="Science">
        <title>Genome structures resolve the early diversification of teleost fishes.</title>
        <authorList>
            <person name="Parey E."/>
            <person name="Louis A."/>
            <person name="Montfort J."/>
            <person name="Bouchez O."/>
            <person name="Roques C."/>
            <person name="Iampietro C."/>
            <person name="Lluch J."/>
            <person name="Castinel A."/>
            <person name="Donnadieu C."/>
            <person name="Desvignes T."/>
            <person name="Floi Bucao C."/>
            <person name="Jouanno E."/>
            <person name="Wen M."/>
            <person name="Mejri S."/>
            <person name="Dirks R."/>
            <person name="Jansen H."/>
            <person name="Henkel C."/>
            <person name="Chen W.J."/>
            <person name="Zahm M."/>
            <person name="Cabau C."/>
            <person name="Klopp C."/>
            <person name="Thompson A.W."/>
            <person name="Robinson-Rechavi M."/>
            <person name="Braasch I."/>
            <person name="Lecointre G."/>
            <person name="Bobe J."/>
            <person name="Postlethwait J.H."/>
            <person name="Berthelot C."/>
            <person name="Roest Crollius H."/>
            <person name="Guiguen Y."/>
        </authorList>
    </citation>
    <scope>NUCLEOTIDE SEQUENCE</scope>
    <source>
        <strain evidence="1">Concon-B</strain>
    </source>
</reference>
<dbReference type="AlphaFoldDB" id="A0A9Q1HX49"/>
<gene>
    <name evidence="1" type="ORF">COCON_G00122400</name>
</gene>
<evidence type="ECO:0000313" key="1">
    <source>
        <dbReference type="EMBL" id="KAJ8269633.1"/>
    </source>
</evidence>
<dbReference type="Proteomes" id="UP001152803">
    <property type="component" value="Unassembled WGS sequence"/>
</dbReference>
<evidence type="ECO:0000313" key="2">
    <source>
        <dbReference type="Proteomes" id="UP001152803"/>
    </source>
</evidence>
<sequence length="109" mass="12423">MRKERAAGGMALRFGRYVITRRNAGTLFVNRAAIRRSLVSLLVSLRPAHMHFTVAAAHSGQLCLFVSRQPALLQQFNMMLYIRRLLASGIAFHQEPAQERMTRRIRSSL</sequence>
<dbReference type="EMBL" id="JAFJMO010000008">
    <property type="protein sequence ID" value="KAJ8269633.1"/>
    <property type="molecule type" value="Genomic_DNA"/>
</dbReference>
<keyword evidence="2" id="KW-1185">Reference proteome</keyword>
<name>A0A9Q1HX49_CONCO</name>
<comment type="caution">
    <text evidence="1">The sequence shown here is derived from an EMBL/GenBank/DDBJ whole genome shotgun (WGS) entry which is preliminary data.</text>
</comment>
<organism evidence="1 2">
    <name type="scientific">Conger conger</name>
    <name type="common">Conger eel</name>
    <name type="synonym">Muraena conger</name>
    <dbReference type="NCBI Taxonomy" id="82655"/>
    <lineage>
        <taxon>Eukaryota</taxon>
        <taxon>Metazoa</taxon>
        <taxon>Chordata</taxon>
        <taxon>Craniata</taxon>
        <taxon>Vertebrata</taxon>
        <taxon>Euteleostomi</taxon>
        <taxon>Actinopterygii</taxon>
        <taxon>Neopterygii</taxon>
        <taxon>Teleostei</taxon>
        <taxon>Anguilliformes</taxon>
        <taxon>Congridae</taxon>
        <taxon>Conger</taxon>
    </lineage>
</organism>
<proteinExistence type="predicted"/>
<protein>
    <submittedName>
        <fullName evidence="1">Uncharacterized protein</fullName>
    </submittedName>
</protein>